<gene>
    <name evidence="2" type="ORF">GCM10023210_28750</name>
</gene>
<sequence>MRRNLIHLLFFVAGFICASLIFIFFNNTGRYIPIDTKYSDVYMSILDTKTGIIYTEVKDRSSDKMYHLKVDLTNSVKEKK</sequence>
<evidence type="ECO:0000313" key="2">
    <source>
        <dbReference type="EMBL" id="GAA5095697.1"/>
    </source>
</evidence>
<evidence type="ECO:0000313" key="3">
    <source>
        <dbReference type="Proteomes" id="UP001500353"/>
    </source>
</evidence>
<protein>
    <submittedName>
        <fullName evidence="2">Uncharacterized protein</fullName>
    </submittedName>
</protein>
<reference evidence="3" key="1">
    <citation type="journal article" date="2019" name="Int. J. Syst. Evol. Microbiol.">
        <title>The Global Catalogue of Microorganisms (GCM) 10K type strain sequencing project: providing services to taxonomists for standard genome sequencing and annotation.</title>
        <authorList>
            <consortium name="The Broad Institute Genomics Platform"/>
            <consortium name="The Broad Institute Genome Sequencing Center for Infectious Disease"/>
            <person name="Wu L."/>
            <person name="Ma J."/>
        </authorList>
    </citation>
    <scope>NUCLEOTIDE SEQUENCE [LARGE SCALE GENOMIC DNA]</scope>
    <source>
        <strain evidence="3">JCM 18019</strain>
    </source>
</reference>
<keyword evidence="1" id="KW-0472">Membrane</keyword>
<accession>A0ABP9MIW3</accession>
<organism evidence="2 3">
    <name type="scientific">Chryseobacterium ginsengisoli</name>
    <dbReference type="NCBI Taxonomy" id="363853"/>
    <lineage>
        <taxon>Bacteria</taxon>
        <taxon>Pseudomonadati</taxon>
        <taxon>Bacteroidota</taxon>
        <taxon>Flavobacteriia</taxon>
        <taxon>Flavobacteriales</taxon>
        <taxon>Weeksellaceae</taxon>
        <taxon>Chryseobacterium group</taxon>
        <taxon>Chryseobacterium</taxon>
    </lineage>
</organism>
<dbReference type="Proteomes" id="UP001500353">
    <property type="component" value="Unassembled WGS sequence"/>
</dbReference>
<keyword evidence="1" id="KW-1133">Transmembrane helix</keyword>
<proteinExistence type="predicted"/>
<dbReference type="RefSeq" id="WP_345205377.1">
    <property type="nucleotide sequence ID" value="NZ_BAABHX010000004.1"/>
</dbReference>
<keyword evidence="3" id="KW-1185">Reference proteome</keyword>
<name>A0ABP9MIW3_9FLAO</name>
<evidence type="ECO:0000256" key="1">
    <source>
        <dbReference type="SAM" id="Phobius"/>
    </source>
</evidence>
<comment type="caution">
    <text evidence="2">The sequence shown here is derived from an EMBL/GenBank/DDBJ whole genome shotgun (WGS) entry which is preliminary data.</text>
</comment>
<feature type="transmembrane region" description="Helical" evidence="1">
    <location>
        <begin position="6"/>
        <end position="25"/>
    </location>
</feature>
<keyword evidence="1" id="KW-0812">Transmembrane</keyword>
<dbReference type="EMBL" id="BAABHX010000004">
    <property type="protein sequence ID" value="GAA5095697.1"/>
    <property type="molecule type" value="Genomic_DNA"/>
</dbReference>